<dbReference type="EMBL" id="BNAG01000001">
    <property type="protein sequence ID" value="GHE51842.1"/>
    <property type="molecule type" value="Genomic_DNA"/>
</dbReference>
<evidence type="ECO:0000313" key="3">
    <source>
        <dbReference type="Proteomes" id="UP000658258"/>
    </source>
</evidence>
<feature type="transmembrane region" description="Helical" evidence="1">
    <location>
        <begin position="260"/>
        <end position="287"/>
    </location>
</feature>
<name>A0ABQ3I003_9BACT</name>
<dbReference type="Proteomes" id="UP000658258">
    <property type="component" value="Unassembled WGS sequence"/>
</dbReference>
<dbReference type="RefSeq" id="WP_189628377.1">
    <property type="nucleotide sequence ID" value="NZ_BNAG01000001.1"/>
</dbReference>
<evidence type="ECO:0008006" key="4">
    <source>
        <dbReference type="Google" id="ProtNLM"/>
    </source>
</evidence>
<feature type="transmembrane region" description="Helical" evidence="1">
    <location>
        <begin position="383"/>
        <end position="400"/>
    </location>
</feature>
<keyword evidence="3" id="KW-1185">Reference proteome</keyword>
<feature type="transmembrane region" description="Helical" evidence="1">
    <location>
        <begin position="353"/>
        <end position="371"/>
    </location>
</feature>
<keyword evidence="1" id="KW-1133">Transmembrane helix</keyword>
<evidence type="ECO:0000313" key="2">
    <source>
        <dbReference type="EMBL" id="GHE51842.1"/>
    </source>
</evidence>
<feature type="transmembrane region" description="Helical" evidence="1">
    <location>
        <begin position="62"/>
        <end position="80"/>
    </location>
</feature>
<keyword evidence="1" id="KW-0472">Membrane</keyword>
<feature type="transmembrane region" description="Helical" evidence="1">
    <location>
        <begin position="231"/>
        <end position="251"/>
    </location>
</feature>
<accession>A0ABQ3I003</accession>
<evidence type="ECO:0000256" key="1">
    <source>
        <dbReference type="SAM" id="Phobius"/>
    </source>
</evidence>
<keyword evidence="1" id="KW-0812">Transmembrane</keyword>
<feature type="transmembrane region" description="Helical" evidence="1">
    <location>
        <begin position="138"/>
        <end position="165"/>
    </location>
</feature>
<feature type="transmembrane region" description="Helical" evidence="1">
    <location>
        <begin position="326"/>
        <end position="341"/>
    </location>
</feature>
<feature type="transmembrane region" description="Helical" evidence="1">
    <location>
        <begin position="7"/>
        <end position="25"/>
    </location>
</feature>
<feature type="transmembrane region" description="Helical" evidence="1">
    <location>
        <begin position="412"/>
        <end position="430"/>
    </location>
</feature>
<sequence length="444" mass="51505">MPRQHNYWLNLGFILSAALTIYLGYFVPREATLPLIAGYTLFFGSVVLIIKKLEPGEEDLAYYWGMLLRLLLIASIPKLSDDVYRFIWDGRLLTALEDPYKHLPNYFLNRGVEGVDAGLYEKLNSKEYFSIYPPLNQLVFFIGALFSPQSVFWSIVVMRIVLLVFDWGNLKLIQRLLAHYKLPKHYGLLYVLNPLVVLEFSGNLHFEVILIFFLLQAIWHYEKGRLHISAIFFGLSVATKFIPLIALPLLLRKLGVKKTVIYGLIVTGTLAVTFLPLINTAHVWAIWESLQLYYQKFEFNGSFYYLARWYGFETEGHNIIAKSGKWMMYATLGSIMIYSLLAKKKGQWPRQMVWVWLFYLLFATTVHPWYVLPLLALSVFSRFRFPLVWSYLIFLTYINYSGGQYVDRLDVVIVEYGLLALIIVAELLGLKGDKLIFNSTLNDK</sequence>
<proteinExistence type="predicted"/>
<dbReference type="Pfam" id="PF26314">
    <property type="entry name" value="MptA_B_family"/>
    <property type="match status" value="1"/>
</dbReference>
<feature type="transmembrane region" description="Helical" evidence="1">
    <location>
        <begin position="186"/>
        <end position="219"/>
    </location>
</feature>
<gene>
    <name evidence="2" type="ORF">GCM10011340_02570</name>
</gene>
<comment type="caution">
    <text evidence="2">The sequence shown here is derived from an EMBL/GenBank/DDBJ whole genome shotgun (WGS) entry which is preliminary data.</text>
</comment>
<reference evidence="3" key="1">
    <citation type="journal article" date="2019" name="Int. J. Syst. Evol. Microbiol.">
        <title>The Global Catalogue of Microorganisms (GCM) 10K type strain sequencing project: providing services to taxonomists for standard genome sequencing and annotation.</title>
        <authorList>
            <consortium name="The Broad Institute Genomics Platform"/>
            <consortium name="The Broad Institute Genome Sequencing Center for Infectious Disease"/>
            <person name="Wu L."/>
            <person name="Ma J."/>
        </authorList>
    </citation>
    <scope>NUCLEOTIDE SEQUENCE [LARGE SCALE GENOMIC DNA]</scope>
    <source>
        <strain evidence="3">CGMCC 1.15111</strain>
    </source>
</reference>
<organism evidence="2 3">
    <name type="scientific">Roseivirga thermotolerans</name>
    <dbReference type="NCBI Taxonomy" id="1758176"/>
    <lineage>
        <taxon>Bacteria</taxon>
        <taxon>Pseudomonadati</taxon>
        <taxon>Bacteroidota</taxon>
        <taxon>Cytophagia</taxon>
        <taxon>Cytophagales</taxon>
        <taxon>Roseivirgaceae</taxon>
        <taxon>Roseivirga</taxon>
    </lineage>
</organism>
<protein>
    <recommendedName>
        <fullName evidence="4">Mannosyltransferase</fullName>
    </recommendedName>
</protein>
<feature type="transmembrane region" description="Helical" evidence="1">
    <location>
        <begin position="31"/>
        <end position="50"/>
    </location>
</feature>